<dbReference type="STRING" id="223786.SAMN05216234_10381"/>
<dbReference type="Proteomes" id="UP000199227">
    <property type="component" value="Unassembled WGS sequence"/>
</dbReference>
<dbReference type="InterPro" id="IPR015424">
    <property type="entry name" value="PyrdxlP-dep_Trfase"/>
</dbReference>
<organism evidence="6 7">
    <name type="scientific">Hydrogenimonas thermophila</name>
    <dbReference type="NCBI Taxonomy" id="223786"/>
    <lineage>
        <taxon>Bacteria</taxon>
        <taxon>Pseudomonadati</taxon>
        <taxon>Campylobacterota</taxon>
        <taxon>Epsilonproteobacteria</taxon>
        <taxon>Campylobacterales</taxon>
        <taxon>Hydrogenimonadaceae</taxon>
        <taxon>Hydrogenimonas</taxon>
    </lineage>
</organism>
<dbReference type="PANTHER" id="PTHR30244">
    <property type="entry name" value="TRANSAMINASE"/>
    <property type="match status" value="1"/>
</dbReference>
<dbReference type="AlphaFoldDB" id="A0A1I5LLN4"/>
<evidence type="ECO:0000256" key="4">
    <source>
        <dbReference type="PIRSR" id="PIRSR000390-2"/>
    </source>
</evidence>
<dbReference type="GO" id="GO:0030170">
    <property type="term" value="F:pyridoxal phosphate binding"/>
    <property type="evidence" value="ECO:0007669"/>
    <property type="project" value="TreeGrafter"/>
</dbReference>
<dbReference type="InterPro" id="IPR015422">
    <property type="entry name" value="PyrdxlP-dep_Trfase_small"/>
</dbReference>
<gene>
    <name evidence="6" type="ORF">SAMN05216234_10381</name>
</gene>
<proteinExistence type="inferred from homology"/>
<dbReference type="CDD" id="cd00616">
    <property type="entry name" value="AHBA_syn"/>
    <property type="match status" value="1"/>
</dbReference>
<dbReference type="InterPro" id="IPR015421">
    <property type="entry name" value="PyrdxlP-dep_Trfase_major"/>
</dbReference>
<evidence type="ECO:0000256" key="1">
    <source>
        <dbReference type="ARBA" id="ARBA00037999"/>
    </source>
</evidence>
<dbReference type="GO" id="GO:0008483">
    <property type="term" value="F:transaminase activity"/>
    <property type="evidence" value="ECO:0007669"/>
    <property type="project" value="TreeGrafter"/>
</dbReference>
<accession>A0A1I5LLN4</accession>
<keyword evidence="4 5" id="KW-0663">Pyridoxal phosphate</keyword>
<name>A0A1I5LLN4_9BACT</name>
<dbReference type="Gene3D" id="3.90.1150.10">
    <property type="entry name" value="Aspartate Aminotransferase, domain 1"/>
    <property type="match status" value="1"/>
</dbReference>
<dbReference type="InterPro" id="IPR020026">
    <property type="entry name" value="PseC"/>
</dbReference>
<evidence type="ECO:0000313" key="7">
    <source>
        <dbReference type="Proteomes" id="UP000199227"/>
    </source>
</evidence>
<evidence type="ECO:0000256" key="3">
    <source>
        <dbReference type="PIRSR" id="PIRSR000390-1"/>
    </source>
</evidence>
<dbReference type="EC" id="2.6.1.92" evidence="2"/>
<dbReference type="Pfam" id="PF01041">
    <property type="entry name" value="DegT_DnrJ_EryC1"/>
    <property type="match status" value="1"/>
</dbReference>
<dbReference type="RefSeq" id="WP_092910516.1">
    <property type="nucleotide sequence ID" value="NZ_FOXB01000003.1"/>
</dbReference>
<keyword evidence="7" id="KW-1185">Reference proteome</keyword>
<dbReference type="GO" id="GO:0000271">
    <property type="term" value="P:polysaccharide biosynthetic process"/>
    <property type="evidence" value="ECO:0007669"/>
    <property type="project" value="TreeGrafter"/>
</dbReference>
<dbReference type="EMBL" id="FOXB01000003">
    <property type="protein sequence ID" value="SFO98073.1"/>
    <property type="molecule type" value="Genomic_DNA"/>
</dbReference>
<evidence type="ECO:0000313" key="6">
    <source>
        <dbReference type="EMBL" id="SFO98073.1"/>
    </source>
</evidence>
<dbReference type="PANTHER" id="PTHR30244:SF34">
    <property type="entry name" value="DTDP-4-AMINO-4,6-DIDEOXYGALACTOSE TRANSAMINASE"/>
    <property type="match status" value="1"/>
</dbReference>
<evidence type="ECO:0000256" key="5">
    <source>
        <dbReference type="RuleBase" id="RU004508"/>
    </source>
</evidence>
<dbReference type="InterPro" id="IPR000653">
    <property type="entry name" value="DegT/StrS_aminotransferase"/>
</dbReference>
<dbReference type="NCBIfam" id="TIGR03588">
    <property type="entry name" value="PseC"/>
    <property type="match status" value="1"/>
</dbReference>
<protein>
    <recommendedName>
        <fullName evidence="2">UDP-4-amino-4,6-dideoxy-N-acetyl-beta-L-altrosamine transaminase</fullName>
        <ecNumber evidence="2">2.6.1.92</ecNumber>
    </recommendedName>
</protein>
<sequence>MSFIPYGKQSIDEDDIKAVVEVLKADFLTTGPKIEEFEKALANYCGSKYAVAVSNGTAALHLASLSLLNPGDKVLTTPNTFLATANSILYAGAKPIFIDIQENGNIDLDLCEEALKKDNSIKALYAVHFSGNPVEKEKLERLKSEYGILILEDCAHSLGAEYNGIKTGSCTNSDLSIFSFHPVKPITAGEGGAITTNDFKLYEKLKILRNHGMVKEKNMAPWEYEMQELGFNYRITDIQCALALSQLKRLDEFTAKRRKIASRYDKAFKNSDFIKPLYPLNDRSSYHLYVVLVEFDRLNITKEELFKQMRKQGIGLQLHYIPVNKQPYYRKLGFGNEKHPVMQNYYKKAFSLPIYPALTEQNQEYVINKLLETLNV</sequence>
<dbReference type="Gene3D" id="3.40.640.10">
    <property type="entry name" value="Type I PLP-dependent aspartate aminotransferase-like (Major domain)"/>
    <property type="match status" value="1"/>
</dbReference>
<dbReference type="PIRSF" id="PIRSF000390">
    <property type="entry name" value="PLP_StrS"/>
    <property type="match status" value="1"/>
</dbReference>
<reference evidence="6 7" key="1">
    <citation type="submission" date="2016-10" db="EMBL/GenBank/DDBJ databases">
        <authorList>
            <person name="de Groot N.N."/>
        </authorList>
    </citation>
    <scope>NUCLEOTIDE SEQUENCE [LARGE SCALE GENOMIC DNA]</scope>
    <source>
        <strain evidence="6 7">EP1-55-1</strain>
    </source>
</reference>
<dbReference type="OrthoDB" id="5342089at2"/>
<dbReference type="SUPFAM" id="SSF53383">
    <property type="entry name" value="PLP-dependent transferases"/>
    <property type="match status" value="1"/>
</dbReference>
<evidence type="ECO:0000256" key="2">
    <source>
        <dbReference type="NCBIfam" id="TIGR03588"/>
    </source>
</evidence>
<feature type="modified residue" description="N6-(pyridoxal phosphate)lysine" evidence="4">
    <location>
        <position position="184"/>
    </location>
</feature>
<comment type="similarity">
    <text evidence="1 5">Belongs to the DegT/DnrJ/EryC1 family.</text>
</comment>
<feature type="active site" description="Proton acceptor" evidence="3">
    <location>
        <position position="184"/>
    </location>
</feature>